<proteinExistence type="inferred from homology"/>
<evidence type="ECO:0000256" key="8">
    <source>
        <dbReference type="SAM" id="Phobius"/>
    </source>
</evidence>
<dbReference type="CDD" id="cd06550">
    <property type="entry name" value="TM_ABC_iron-siderophores_like"/>
    <property type="match status" value="1"/>
</dbReference>
<organism evidence="9 10">
    <name type="scientific">Vibrio quintilis</name>
    <dbReference type="NCBI Taxonomy" id="1117707"/>
    <lineage>
        <taxon>Bacteria</taxon>
        <taxon>Pseudomonadati</taxon>
        <taxon>Pseudomonadota</taxon>
        <taxon>Gammaproteobacteria</taxon>
        <taxon>Vibrionales</taxon>
        <taxon>Vibrionaceae</taxon>
        <taxon>Vibrio</taxon>
    </lineage>
</organism>
<protein>
    <submittedName>
        <fullName evidence="9">Putative siderophore transport system permease protein YfhA</fullName>
    </submittedName>
</protein>
<dbReference type="FunFam" id="1.10.3470.10:FF:000001">
    <property type="entry name" value="Vitamin B12 ABC transporter permease BtuC"/>
    <property type="match status" value="1"/>
</dbReference>
<feature type="transmembrane region" description="Helical" evidence="8">
    <location>
        <begin position="202"/>
        <end position="223"/>
    </location>
</feature>
<name>A0A1M7Z385_9VIBR</name>
<keyword evidence="4" id="KW-1003">Cell membrane</keyword>
<accession>A0A1M7Z385</accession>
<dbReference type="EMBL" id="FRFG01000109">
    <property type="protein sequence ID" value="SHO59265.1"/>
    <property type="molecule type" value="Genomic_DNA"/>
</dbReference>
<keyword evidence="7 8" id="KW-0472">Membrane</keyword>
<dbReference type="GO" id="GO:0005886">
    <property type="term" value="C:plasma membrane"/>
    <property type="evidence" value="ECO:0007669"/>
    <property type="project" value="UniProtKB-SubCell"/>
</dbReference>
<dbReference type="GO" id="GO:0033214">
    <property type="term" value="P:siderophore-iron import into cell"/>
    <property type="evidence" value="ECO:0007669"/>
    <property type="project" value="TreeGrafter"/>
</dbReference>
<feature type="transmembrane region" description="Helical" evidence="8">
    <location>
        <begin position="146"/>
        <end position="165"/>
    </location>
</feature>
<dbReference type="RefSeq" id="WP_200797006.1">
    <property type="nucleotide sequence ID" value="NZ_AP024897.1"/>
</dbReference>
<dbReference type="InterPro" id="IPR037294">
    <property type="entry name" value="ABC_BtuC-like"/>
</dbReference>
<comment type="similarity">
    <text evidence="2">Belongs to the binding-protein-dependent transport system permease family. FecCD subfamily.</text>
</comment>
<keyword evidence="3" id="KW-0813">Transport</keyword>
<evidence type="ECO:0000256" key="3">
    <source>
        <dbReference type="ARBA" id="ARBA00022448"/>
    </source>
</evidence>
<feature type="transmembrane region" description="Helical" evidence="8">
    <location>
        <begin position="171"/>
        <end position="190"/>
    </location>
</feature>
<evidence type="ECO:0000256" key="5">
    <source>
        <dbReference type="ARBA" id="ARBA00022692"/>
    </source>
</evidence>
<evidence type="ECO:0000313" key="9">
    <source>
        <dbReference type="EMBL" id="SHO59265.1"/>
    </source>
</evidence>
<dbReference type="GO" id="GO:0022857">
    <property type="term" value="F:transmembrane transporter activity"/>
    <property type="evidence" value="ECO:0007669"/>
    <property type="project" value="InterPro"/>
</dbReference>
<evidence type="ECO:0000256" key="6">
    <source>
        <dbReference type="ARBA" id="ARBA00022989"/>
    </source>
</evidence>
<dbReference type="SUPFAM" id="SSF81345">
    <property type="entry name" value="ABC transporter involved in vitamin B12 uptake, BtuC"/>
    <property type="match status" value="1"/>
</dbReference>
<feature type="transmembrane region" description="Helical" evidence="8">
    <location>
        <begin position="361"/>
        <end position="380"/>
    </location>
</feature>
<evidence type="ECO:0000256" key="1">
    <source>
        <dbReference type="ARBA" id="ARBA00004651"/>
    </source>
</evidence>
<feature type="transmembrane region" description="Helical" evidence="8">
    <location>
        <begin position="293"/>
        <end position="318"/>
    </location>
</feature>
<dbReference type="InterPro" id="IPR000522">
    <property type="entry name" value="ABC_transptr_permease_BtuC"/>
</dbReference>
<dbReference type="Proteomes" id="UP000184600">
    <property type="component" value="Unassembled WGS sequence"/>
</dbReference>
<evidence type="ECO:0000256" key="2">
    <source>
        <dbReference type="ARBA" id="ARBA00007935"/>
    </source>
</evidence>
<evidence type="ECO:0000256" key="7">
    <source>
        <dbReference type="ARBA" id="ARBA00023136"/>
    </source>
</evidence>
<reference evidence="10" key="1">
    <citation type="submission" date="2016-12" db="EMBL/GenBank/DDBJ databases">
        <authorList>
            <person name="Rodrigo-Torres L."/>
            <person name="Arahal R.D."/>
            <person name="Lucena T."/>
        </authorList>
    </citation>
    <scope>NUCLEOTIDE SEQUENCE [LARGE SCALE GENOMIC DNA]</scope>
</reference>
<dbReference type="Gene3D" id="1.10.3470.10">
    <property type="entry name" value="ABC transporter involved in vitamin B12 uptake, BtuC"/>
    <property type="match status" value="1"/>
</dbReference>
<dbReference type="PANTHER" id="PTHR30472:SF24">
    <property type="entry name" value="FERRIC ENTEROBACTIN TRANSPORT SYSTEM PERMEASE PROTEIN FEPG"/>
    <property type="match status" value="1"/>
</dbReference>
<evidence type="ECO:0000256" key="4">
    <source>
        <dbReference type="ARBA" id="ARBA00022475"/>
    </source>
</evidence>
<feature type="transmembrane region" description="Helical" evidence="8">
    <location>
        <begin position="330"/>
        <end position="355"/>
    </location>
</feature>
<dbReference type="Pfam" id="PF01032">
    <property type="entry name" value="FecCD"/>
    <property type="match status" value="1"/>
</dbReference>
<dbReference type="AlphaFoldDB" id="A0A1M7Z385"/>
<comment type="subcellular location">
    <subcellularLocation>
        <location evidence="1">Cell membrane</location>
        <topology evidence="1">Multi-pass membrane protein</topology>
    </subcellularLocation>
</comment>
<evidence type="ECO:0000313" key="10">
    <source>
        <dbReference type="Proteomes" id="UP000184600"/>
    </source>
</evidence>
<dbReference type="STRING" id="1117707.VQ7734_05045"/>
<keyword evidence="10" id="KW-1185">Reference proteome</keyword>
<sequence>MNKRSDLNKPRDLNKPLGLNKPWVIRQRFWSFSLPVKTVAVSMIIVFVTLSVMLFSLCAGTDWIAPDVVISALSGSLDRQGTDLQGQALHLKNLQGPNLQGQTLTFIIESLRMPRMLMAAMVGAALGVAGLLLQSMIRNPLASSDVVGLTSGASAAAVSFLSFIHPLLSGVWLPVFAIAGAMLAAVLIYWLAWRNGVTPMRLILVGIGVSAAMGAVTTFAIAVSPESTSVTAYIWLTGSVYGAGWDDVKALFPWLAVSLPLSLCLTRRINAQELGDQVATGLGVSVQTMRLCLFGLSVLMAAPAIAYAGAIGFAGLIAPHIARRLVIRSFGVLLPVTACTGACLVMLADVCGRLLFQPLDIPAGVFVSAIGAPFFIYLLYRQRF</sequence>
<feature type="transmembrane region" description="Helical" evidence="8">
    <location>
        <begin position="116"/>
        <end position="134"/>
    </location>
</feature>
<dbReference type="PANTHER" id="PTHR30472">
    <property type="entry name" value="FERRIC ENTEROBACTIN TRANSPORT SYSTEM PERMEASE PROTEIN"/>
    <property type="match status" value="1"/>
</dbReference>
<gene>
    <name evidence="9" type="primary">yfhA_2</name>
    <name evidence="9" type="ORF">VQ7734_05045</name>
</gene>
<keyword evidence="6 8" id="KW-1133">Transmembrane helix</keyword>
<feature type="transmembrane region" description="Helical" evidence="8">
    <location>
        <begin position="36"/>
        <end position="57"/>
    </location>
</feature>
<keyword evidence="5 8" id="KW-0812">Transmembrane</keyword>